<proteinExistence type="inferred from homology"/>
<keyword evidence="8" id="KW-0808">Transferase</keyword>
<dbReference type="GO" id="GO:0003975">
    <property type="term" value="F:UDP-N-acetylglucosamine-dolichyl-phosphate N-acetylglucosaminephosphotransferase activity"/>
    <property type="evidence" value="ECO:0007669"/>
    <property type="project" value="UniProtKB-EC"/>
</dbReference>
<feature type="transmembrane region" description="Helical" evidence="19">
    <location>
        <begin position="59"/>
        <end position="80"/>
    </location>
</feature>
<dbReference type="Pfam" id="PF00953">
    <property type="entry name" value="Glycos_transf_4"/>
    <property type="match status" value="1"/>
</dbReference>
<comment type="subcellular location">
    <subcellularLocation>
        <location evidence="2">Endoplasmic reticulum membrane</location>
        <topology evidence="2">Multi-pass membrane protein</topology>
    </subcellularLocation>
</comment>
<evidence type="ECO:0000256" key="7">
    <source>
        <dbReference type="ARBA" id="ARBA00022676"/>
    </source>
</evidence>
<keyword evidence="21" id="KW-1185">Reference proteome</keyword>
<evidence type="ECO:0000256" key="19">
    <source>
        <dbReference type="SAM" id="Phobius"/>
    </source>
</evidence>
<keyword evidence="10" id="KW-0479">Metal-binding</keyword>
<dbReference type="Proteomes" id="UP001152759">
    <property type="component" value="Chromosome 4"/>
</dbReference>
<comment type="catalytic activity">
    <reaction evidence="18">
        <text>a di-trans,poly-cis-dolichyl phosphate + UDP-N-acetyl-alpha-D-glucosamine = an N-acetyl-alpha-D-glucosaminyl-diphospho-di-trans,poly-cis-dolichol + UMP</text>
        <dbReference type="Rhea" id="RHEA:13289"/>
        <dbReference type="Rhea" id="RHEA-COMP:19498"/>
        <dbReference type="Rhea" id="RHEA-COMP:19507"/>
        <dbReference type="ChEBI" id="CHEBI:57683"/>
        <dbReference type="ChEBI" id="CHEBI:57705"/>
        <dbReference type="ChEBI" id="CHEBI:57865"/>
        <dbReference type="ChEBI" id="CHEBI:58427"/>
        <dbReference type="EC" id="2.7.8.15"/>
    </reaction>
    <physiologicalReaction direction="left-to-right" evidence="18">
        <dbReference type="Rhea" id="RHEA:13290"/>
    </physiologicalReaction>
</comment>
<dbReference type="InterPro" id="IPR033895">
    <property type="entry name" value="GPT"/>
</dbReference>
<feature type="transmembrane region" description="Helical" evidence="19">
    <location>
        <begin position="199"/>
        <end position="217"/>
    </location>
</feature>
<keyword evidence="13 19" id="KW-1133">Transmembrane helix</keyword>
<protein>
    <recommendedName>
        <fullName evidence="6">UDP-N-acetylglucosamine--dolichyl-phosphate N-acetylglucosaminephosphotransferase</fullName>
        <ecNumber evidence="5">2.7.8.15</ecNumber>
    </recommendedName>
    <alternativeName>
        <fullName evidence="15">GlcNAc-1-P transferase</fullName>
    </alternativeName>
    <alternativeName>
        <fullName evidence="16">N-acetylglucosamine-1-phosphate transferase</fullName>
    </alternativeName>
</protein>
<comment type="function">
    <text evidence="17">UDP-N-acetylglucosamine--dolichyl-phosphate N-acetylglucosaminephosphotransferase that operates in the biosynthetic pathway of dolichol-linked oligosaccharides, the glycan precursors employed in protein asparagine (N)-glycosylation. The assembly of dolichol-linked oligosaccharides begins on the cytosolic side of the endoplasmic reticulum membrane and finishes in its lumen. The sequential addition of sugars to dolichol pyrophosphate produces dolichol-linked oligosaccharides containing fourteen sugars, including two GlcNAcs, nine mannoses and three glucoses. Once assembled, the oligosaccharide is transferred from the lipid to nascent proteins by oligosaccharyltransferases. Catalyzes the initial step of dolichol-linked oligosaccharide biosynthesis, transfering GlcNAc-1-P from cytosolic UDP-GlcNAc onto the carrier lipid dolichyl phosphate (P-dolichol), yielding GlcNAc-P-P-dolichol embedded in the cytoplasmic leaflet of the endoplasmic reticulum membrane.</text>
</comment>
<evidence type="ECO:0000256" key="12">
    <source>
        <dbReference type="ARBA" id="ARBA00022842"/>
    </source>
</evidence>
<evidence type="ECO:0000256" key="5">
    <source>
        <dbReference type="ARBA" id="ARBA00013225"/>
    </source>
</evidence>
<dbReference type="GO" id="GO:0006488">
    <property type="term" value="P:dolichol-linked oligosaccharide biosynthetic process"/>
    <property type="evidence" value="ECO:0007669"/>
    <property type="project" value="InterPro"/>
</dbReference>
<keyword evidence="14 19" id="KW-0472">Membrane</keyword>
<feature type="transmembrane region" description="Helical" evidence="19">
    <location>
        <begin position="253"/>
        <end position="269"/>
    </location>
</feature>
<keyword evidence="7" id="KW-0328">Glycosyltransferase</keyword>
<evidence type="ECO:0000256" key="17">
    <source>
        <dbReference type="ARBA" id="ARBA00044717"/>
    </source>
</evidence>
<evidence type="ECO:0000256" key="11">
    <source>
        <dbReference type="ARBA" id="ARBA00022824"/>
    </source>
</evidence>
<sequence length="403" mass="45774">MWNTPSGENWLLIHLNLIFSVITYWLTISLIPKFKRRFIQKNLFGFDLHKVKGPKIPEAFGFIVGLTYLVTLFIFSAIAFRQSILRDHNCPQKEFVESVAGLLCISCMLMFGFADDVLDIPWRYKLLLPSIASLPLLMVYYVNFNSTTVILPKFLRSTFGLSVNLGIFYYVYMGMLAVFCSNAINILAGINGLEAGQSLIIALSVCLFNIIEMFGEFWQPHQFSLFFMIPFVSVTLALLKFNWCPAEVFVGDTYCYFAGMTLAVVGILGHFSKTLLLFFIPQIFNFLYSVPQLFHFMPCPRHRMPALNEEKLLVASKVAFAKSELTLLGKFCIKILKIVKLLDSRESKDIMECNNLTLLNLVLIYSGPVREASLTKILLLIQVLCSCIAFTIRYPLASVFYGA</sequence>
<evidence type="ECO:0000256" key="2">
    <source>
        <dbReference type="ARBA" id="ARBA00004477"/>
    </source>
</evidence>
<accession>A0A9P0AD52</accession>
<reference evidence="20" key="1">
    <citation type="submission" date="2021-12" db="EMBL/GenBank/DDBJ databases">
        <authorList>
            <person name="King R."/>
        </authorList>
    </citation>
    <scope>NUCLEOTIDE SEQUENCE</scope>
</reference>
<dbReference type="PANTHER" id="PTHR10571">
    <property type="entry name" value="UDP-N-ACETYLGLUCOSAMINE--DOLICHYL-PHOSPHATE N-ACETYLGLUCOSAMINEPHOSPHOTRANSFERASE"/>
    <property type="match status" value="1"/>
</dbReference>
<evidence type="ECO:0000256" key="6">
    <source>
        <dbReference type="ARBA" id="ARBA00017659"/>
    </source>
</evidence>
<evidence type="ECO:0000256" key="16">
    <source>
        <dbReference type="ARBA" id="ARBA00033238"/>
    </source>
</evidence>
<keyword evidence="11" id="KW-0256">Endoplasmic reticulum</keyword>
<dbReference type="PANTHER" id="PTHR10571:SF0">
    <property type="entry name" value="UDP-N-ACETYLGLUCOSAMINE--DOLICHYL-PHOSPHATE N-ACETYLGLUCOSAMINEPHOSPHOTRANSFERASE"/>
    <property type="match status" value="1"/>
</dbReference>
<evidence type="ECO:0000256" key="1">
    <source>
        <dbReference type="ARBA" id="ARBA00001946"/>
    </source>
</evidence>
<keyword evidence="12" id="KW-0460">Magnesium</keyword>
<evidence type="ECO:0000256" key="4">
    <source>
        <dbReference type="ARBA" id="ARBA00009317"/>
    </source>
</evidence>
<evidence type="ECO:0000313" key="21">
    <source>
        <dbReference type="Proteomes" id="UP001152759"/>
    </source>
</evidence>
<comment type="pathway">
    <text evidence="3">Protein modification; protein glycosylation.</text>
</comment>
<dbReference type="KEGG" id="btab:109036827"/>
<feature type="transmembrane region" description="Helical" evidence="19">
    <location>
        <begin position="223"/>
        <end position="241"/>
    </location>
</feature>
<name>A0A9P0AD52_BEMTA</name>
<dbReference type="AlphaFoldDB" id="A0A9P0AD52"/>
<dbReference type="GO" id="GO:0046872">
    <property type="term" value="F:metal ion binding"/>
    <property type="evidence" value="ECO:0007669"/>
    <property type="project" value="UniProtKB-KW"/>
</dbReference>
<feature type="transmembrane region" description="Helical" evidence="19">
    <location>
        <begin position="167"/>
        <end position="187"/>
    </location>
</feature>
<keyword evidence="9 19" id="KW-0812">Transmembrane</keyword>
<comment type="cofactor">
    <cofactor evidence="1">
        <name>Mg(2+)</name>
        <dbReference type="ChEBI" id="CHEBI:18420"/>
    </cofactor>
</comment>
<dbReference type="EMBL" id="OU963865">
    <property type="protein sequence ID" value="CAH0388789.1"/>
    <property type="molecule type" value="Genomic_DNA"/>
</dbReference>
<evidence type="ECO:0000313" key="20">
    <source>
        <dbReference type="EMBL" id="CAH0388789.1"/>
    </source>
</evidence>
<organism evidence="20 21">
    <name type="scientific">Bemisia tabaci</name>
    <name type="common">Sweetpotato whitefly</name>
    <name type="synonym">Aleurodes tabaci</name>
    <dbReference type="NCBI Taxonomy" id="7038"/>
    <lineage>
        <taxon>Eukaryota</taxon>
        <taxon>Metazoa</taxon>
        <taxon>Ecdysozoa</taxon>
        <taxon>Arthropoda</taxon>
        <taxon>Hexapoda</taxon>
        <taxon>Insecta</taxon>
        <taxon>Pterygota</taxon>
        <taxon>Neoptera</taxon>
        <taxon>Paraneoptera</taxon>
        <taxon>Hemiptera</taxon>
        <taxon>Sternorrhyncha</taxon>
        <taxon>Aleyrodoidea</taxon>
        <taxon>Aleyrodidae</taxon>
        <taxon>Aleyrodinae</taxon>
        <taxon>Bemisia</taxon>
    </lineage>
</organism>
<gene>
    <name evidence="20" type="ORF">BEMITA_LOCUS7677</name>
</gene>
<dbReference type="GO" id="GO:0005789">
    <property type="term" value="C:endoplasmic reticulum membrane"/>
    <property type="evidence" value="ECO:0007669"/>
    <property type="project" value="UniProtKB-SubCell"/>
</dbReference>
<evidence type="ECO:0000256" key="9">
    <source>
        <dbReference type="ARBA" id="ARBA00022692"/>
    </source>
</evidence>
<comment type="similarity">
    <text evidence="4">Belongs to the glycosyltransferase 4 family.</text>
</comment>
<evidence type="ECO:0000256" key="15">
    <source>
        <dbReference type="ARBA" id="ARBA00029567"/>
    </source>
</evidence>
<evidence type="ECO:0000256" key="8">
    <source>
        <dbReference type="ARBA" id="ARBA00022679"/>
    </source>
</evidence>
<dbReference type="EC" id="2.7.8.15" evidence="5"/>
<evidence type="ECO:0000256" key="14">
    <source>
        <dbReference type="ARBA" id="ARBA00023136"/>
    </source>
</evidence>
<feature type="transmembrane region" description="Helical" evidence="19">
    <location>
        <begin position="377"/>
        <end position="396"/>
    </location>
</feature>
<dbReference type="InterPro" id="IPR000715">
    <property type="entry name" value="Glycosyl_transferase_4"/>
</dbReference>
<dbReference type="GO" id="GO:0016757">
    <property type="term" value="F:glycosyltransferase activity"/>
    <property type="evidence" value="ECO:0007669"/>
    <property type="project" value="UniProtKB-KW"/>
</dbReference>
<evidence type="ECO:0000256" key="3">
    <source>
        <dbReference type="ARBA" id="ARBA00004922"/>
    </source>
</evidence>
<dbReference type="CDD" id="cd06855">
    <property type="entry name" value="GT_GPT_euk"/>
    <property type="match status" value="1"/>
</dbReference>
<evidence type="ECO:0000256" key="13">
    <source>
        <dbReference type="ARBA" id="ARBA00022989"/>
    </source>
</evidence>
<feature type="transmembrane region" description="Helical" evidence="19">
    <location>
        <begin position="12"/>
        <end position="31"/>
    </location>
</feature>
<evidence type="ECO:0000256" key="18">
    <source>
        <dbReference type="ARBA" id="ARBA00045078"/>
    </source>
</evidence>
<evidence type="ECO:0000256" key="10">
    <source>
        <dbReference type="ARBA" id="ARBA00022723"/>
    </source>
</evidence>
<feature type="transmembrane region" description="Helical" evidence="19">
    <location>
        <begin position="126"/>
        <end position="144"/>
    </location>
</feature>
<feature type="transmembrane region" description="Helical" evidence="19">
    <location>
        <begin position="95"/>
        <end position="114"/>
    </location>
</feature>
<feature type="transmembrane region" description="Helical" evidence="19">
    <location>
        <begin position="275"/>
        <end position="294"/>
    </location>
</feature>